<reference evidence="1" key="2">
    <citation type="journal article" date="2015" name="Data Brief">
        <title>Shoot transcriptome of the giant reed, Arundo donax.</title>
        <authorList>
            <person name="Barrero R.A."/>
            <person name="Guerrero F.D."/>
            <person name="Moolhuijzen P."/>
            <person name="Goolsby J.A."/>
            <person name="Tidwell J."/>
            <person name="Bellgard S.E."/>
            <person name="Bellgard M.I."/>
        </authorList>
    </citation>
    <scope>NUCLEOTIDE SEQUENCE</scope>
    <source>
        <tissue evidence="1">Shoot tissue taken approximately 20 cm above the soil surface</tissue>
    </source>
</reference>
<reference evidence="1" key="1">
    <citation type="submission" date="2014-09" db="EMBL/GenBank/DDBJ databases">
        <authorList>
            <person name="Magalhaes I.L.F."/>
            <person name="Oliveira U."/>
            <person name="Santos F.R."/>
            <person name="Vidigal T.H.D.A."/>
            <person name="Brescovit A.D."/>
            <person name="Santos A.J."/>
        </authorList>
    </citation>
    <scope>NUCLEOTIDE SEQUENCE</scope>
    <source>
        <tissue evidence="1">Shoot tissue taken approximately 20 cm above the soil surface</tissue>
    </source>
</reference>
<accession>A0A0A9EAU6</accession>
<evidence type="ECO:0000313" key="1">
    <source>
        <dbReference type="EMBL" id="JAD97894.1"/>
    </source>
</evidence>
<proteinExistence type="predicted"/>
<protein>
    <submittedName>
        <fullName evidence="1">Uncharacterized protein</fullName>
    </submittedName>
</protein>
<name>A0A0A9EAU6_ARUDO</name>
<sequence>MDEHRTTIQRQITMGYADPTTALGSQRRNSKSMCSWASFTRAEGLGTKLEQGDSTQVGWTKSSK</sequence>
<dbReference type="AlphaFoldDB" id="A0A0A9EAU6"/>
<dbReference type="EMBL" id="GBRH01200001">
    <property type="protein sequence ID" value="JAD97894.1"/>
    <property type="molecule type" value="Transcribed_RNA"/>
</dbReference>
<organism evidence="1">
    <name type="scientific">Arundo donax</name>
    <name type="common">Giant reed</name>
    <name type="synonym">Donax arundinaceus</name>
    <dbReference type="NCBI Taxonomy" id="35708"/>
    <lineage>
        <taxon>Eukaryota</taxon>
        <taxon>Viridiplantae</taxon>
        <taxon>Streptophyta</taxon>
        <taxon>Embryophyta</taxon>
        <taxon>Tracheophyta</taxon>
        <taxon>Spermatophyta</taxon>
        <taxon>Magnoliopsida</taxon>
        <taxon>Liliopsida</taxon>
        <taxon>Poales</taxon>
        <taxon>Poaceae</taxon>
        <taxon>PACMAD clade</taxon>
        <taxon>Arundinoideae</taxon>
        <taxon>Arundineae</taxon>
        <taxon>Arundo</taxon>
    </lineage>
</organism>